<proteinExistence type="predicted"/>
<accession>A0ABU8Q0U2</accession>
<comment type="caution">
    <text evidence="2">The sequence shown here is derived from an EMBL/GenBank/DDBJ whole genome shotgun (WGS) entry which is preliminary data.</text>
</comment>
<dbReference type="InterPro" id="IPR025737">
    <property type="entry name" value="FApF"/>
</dbReference>
<reference evidence="2 3" key="1">
    <citation type="submission" date="2023-12" db="EMBL/GenBank/DDBJ databases">
        <title>Gut-associated functions are favored during microbiome assembly across C. elegans life.</title>
        <authorList>
            <person name="Zimmermann J."/>
        </authorList>
    </citation>
    <scope>NUCLEOTIDE SEQUENCE [LARGE SCALE GENOMIC DNA]</scope>
    <source>
        <strain evidence="2 3">JUb134</strain>
    </source>
</reference>
<evidence type="ECO:0000313" key="3">
    <source>
        <dbReference type="Proteomes" id="UP001380365"/>
    </source>
</evidence>
<dbReference type="Proteomes" id="UP001380365">
    <property type="component" value="Unassembled WGS sequence"/>
</dbReference>
<dbReference type="RefSeq" id="WP_132884159.1">
    <property type="nucleotide sequence ID" value="NZ_JBBGZA010000001.1"/>
</dbReference>
<dbReference type="EMBL" id="JBBGZA010000001">
    <property type="protein sequence ID" value="MEJ5093211.1"/>
    <property type="molecule type" value="Genomic_DNA"/>
</dbReference>
<dbReference type="Pfam" id="PF13557">
    <property type="entry name" value="Phenol_MetA_deg"/>
    <property type="match status" value="1"/>
</dbReference>
<feature type="chain" id="PRO_5046631040" evidence="1">
    <location>
        <begin position="30"/>
        <end position="330"/>
    </location>
</feature>
<organism evidence="2 3">
    <name type="scientific">Sphingomonas molluscorum</name>
    <dbReference type="NCBI Taxonomy" id="418184"/>
    <lineage>
        <taxon>Bacteria</taxon>
        <taxon>Pseudomonadati</taxon>
        <taxon>Pseudomonadota</taxon>
        <taxon>Alphaproteobacteria</taxon>
        <taxon>Sphingomonadales</taxon>
        <taxon>Sphingomonadaceae</taxon>
        <taxon>Sphingomonas</taxon>
    </lineage>
</organism>
<keyword evidence="3" id="KW-1185">Reference proteome</keyword>
<name>A0ABU8Q0U2_9SPHN</name>
<keyword evidence="1" id="KW-0732">Signal</keyword>
<evidence type="ECO:0000256" key="1">
    <source>
        <dbReference type="SAM" id="SignalP"/>
    </source>
</evidence>
<evidence type="ECO:0000313" key="2">
    <source>
        <dbReference type="EMBL" id="MEJ5093211.1"/>
    </source>
</evidence>
<gene>
    <name evidence="2" type="ORF">WH159_01440</name>
</gene>
<sequence length="330" mass="34587">MPRDPLHQNSCLFLIAAAVLPLGAVPAMADENGASLYLLGSGGPGAAVSPPLPGVYLDNIVMVYDASSHASRDLTIGGNVVADVDSTVAANFTTLLWVPSTNVLGGTLTVGGTLPVGAPMIDASAVLTGPRGRQLGVRTHDSALMVGDPIATAMMGWKSGNMHYAVSGMLNVPVGHYRVGRLANIAFHRWAGDVSVAATWLDPKTGWDVSGKVGFTFNGHNEDTDYNSGNDFHAELAAEKKLSSKFSLGAQGYYFQQVSDDTGAGAKLGAYRGRVLAAGGTLAYDTVLGRSPATIRLQVLQEFDAKNRVEGTNFMLSLSLPLHMKMPAKE</sequence>
<feature type="signal peptide" evidence="1">
    <location>
        <begin position="1"/>
        <end position="29"/>
    </location>
</feature>
<protein>
    <submittedName>
        <fullName evidence="2">Transporter</fullName>
    </submittedName>
</protein>